<dbReference type="EMBL" id="JH711574">
    <property type="protein sequence ID" value="EIW85563.1"/>
    <property type="molecule type" value="Genomic_DNA"/>
</dbReference>
<dbReference type="GO" id="GO:0016740">
    <property type="term" value="F:transferase activity"/>
    <property type="evidence" value="ECO:0007669"/>
    <property type="project" value="UniProtKB-KW"/>
</dbReference>
<name>A0A5M3N2F6_CONPW</name>
<keyword evidence="2" id="KW-0808">Transferase</keyword>
<dbReference type="OrthoDB" id="2094832at2759"/>
<dbReference type="PANTHER" id="PTHR35897">
    <property type="entry name" value="METHYLTRANSFERASE AUSD"/>
    <property type="match status" value="1"/>
</dbReference>
<dbReference type="Proteomes" id="UP000053558">
    <property type="component" value="Unassembled WGS sequence"/>
</dbReference>
<sequence>MHNIPALDAALYHISPEASDFFKSQTGIYDDEELKLHILAVQRKAYEVVPYPCLRIFTFTHLDMSRLDIYPHILEIGKTKPGSILMDLACCFGGDARKAVADGYPVENIVLSDLRGEFLQLGHELFKTTPDTFPATMIETNIFDLEPRQPVHDVDIERIADLSDVKSLDALYGQVSVLHASKLFHLFDEEKQVKLARALASLLSPEPGSVICGAQGGYHTKGWRSHRTWSTDFEYFCHSPESWEELWNGRVFEKGTVRTEAVLRPYASLDGELLFLEWSVIRL</sequence>
<evidence type="ECO:0000256" key="1">
    <source>
        <dbReference type="ARBA" id="ARBA00005179"/>
    </source>
</evidence>
<comment type="pathway">
    <text evidence="1">Secondary metabolite biosynthesis.</text>
</comment>
<dbReference type="InterPro" id="IPR029063">
    <property type="entry name" value="SAM-dependent_MTases_sf"/>
</dbReference>
<protein>
    <recommendedName>
        <fullName evidence="7">Methyltransferase domain-containing protein</fullName>
    </recommendedName>
</protein>
<organism evidence="5 6">
    <name type="scientific">Coniophora puteana (strain RWD-64-598)</name>
    <name type="common">Brown rot fungus</name>
    <dbReference type="NCBI Taxonomy" id="741705"/>
    <lineage>
        <taxon>Eukaryota</taxon>
        <taxon>Fungi</taxon>
        <taxon>Dikarya</taxon>
        <taxon>Basidiomycota</taxon>
        <taxon>Agaricomycotina</taxon>
        <taxon>Agaricomycetes</taxon>
        <taxon>Agaricomycetidae</taxon>
        <taxon>Boletales</taxon>
        <taxon>Coniophorineae</taxon>
        <taxon>Coniophoraceae</taxon>
        <taxon>Coniophora</taxon>
    </lineage>
</organism>
<comment type="similarity">
    <text evidence="4">Belongs to the class I-like SAM-binding methyltransferase superfamily.</text>
</comment>
<reference evidence="6" key="1">
    <citation type="journal article" date="2012" name="Science">
        <title>The Paleozoic origin of enzymatic lignin decomposition reconstructed from 31 fungal genomes.</title>
        <authorList>
            <person name="Floudas D."/>
            <person name="Binder M."/>
            <person name="Riley R."/>
            <person name="Barry K."/>
            <person name="Blanchette R.A."/>
            <person name="Henrissat B."/>
            <person name="Martinez A.T."/>
            <person name="Otillar R."/>
            <person name="Spatafora J.W."/>
            <person name="Yadav J.S."/>
            <person name="Aerts A."/>
            <person name="Benoit I."/>
            <person name="Boyd A."/>
            <person name="Carlson A."/>
            <person name="Copeland A."/>
            <person name="Coutinho P.M."/>
            <person name="de Vries R.P."/>
            <person name="Ferreira P."/>
            <person name="Findley K."/>
            <person name="Foster B."/>
            <person name="Gaskell J."/>
            <person name="Glotzer D."/>
            <person name="Gorecki P."/>
            <person name="Heitman J."/>
            <person name="Hesse C."/>
            <person name="Hori C."/>
            <person name="Igarashi K."/>
            <person name="Jurgens J.A."/>
            <person name="Kallen N."/>
            <person name="Kersten P."/>
            <person name="Kohler A."/>
            <person name="Kuees U."/>
            <person name="Kumar T.K.A."/>
            <person name="Kuo A."/>
            <person name="LaButti K."/>
            <person name="Larrondo L.F."/>
            <person name="Lindquist E."/>
            <person name="Ling A."/>
            <person name="Lombard V."/>
            <person name="Lucas S."/>
            <person name="Lundell T."/>
            <person name="Martin R."/>
            <person name="McLaughlin D.J."/>
            <person name="Morgenstern I."/>
            <person name="Morin E."/>
            <person name="Murat C."/>
            <person name="Nagy L.G."/>
            <person name="Nolan M."/>
            <person name="Ohm R.A."/>
            <person name="Patyshakuliyeva A."/>
            <person name="Rokas A."/>
            <person name="Ruiz-Duenas F.J."/>
            <person name="Sabat G."/>
            <person name="Salamov A."/>
            <person name="Samejima M."/>
            <person name="Schmutz J."/>
            <person name="Slot J.C."/>
            <person name="St John F."/>
            <person name="Stenlid J."/>
            <person name="Sun H."/>
            <person name="Sun S."/>
            <person name="Syed K."/>
            <person name="Tsang A."/>
            <person name="Wiebenga A."/>
            <person name="Young D."/>
            <person name="Pisabarro A."/>
            <person name="Eastwood D.C."/>
            <person name="Martin F."/>
            <person name="Cullen D."/>
            <person name="Grigoriev I.V."/>
            <person name="Hibbett D.S."/>
        </authorList>
    </citation>
    <scope>NUCLEOTIDE SEQUENCE [LARGE SCALE GENOMIC DNA]</scope>
    <source>
        <strain evidence="6">RWD-64-598 SS2</strain>
    </source>
</reference>
<keyword evidence="3" id="KW-0949">S-adenosyl-L-methionine</keyword>
<dbReference type="InterPro" id="IPR051654">
    <property type="entry name" value="Meroterpenoid_MTases"/>
</dbReference>
<evidence type="ECO:0000256" key="3">
    <source>
        <dbReference type="ARBA" id="ARBA00022691"/>
    </source>
</evidence>
<evidence type="ECO:0000313" key="6">
    <source>
        <dbReference type="Proteomes" id="UP000053558"/>
    </source>
</evidence>
<comment type="caution">
    <text evidence="5">The sequence shown here is derived from an EMBL/GenBank/DDBJ whole genome shotgun (WGS) entry which is preliminary data.</text>
</comment>
<keyword evidence="6" id="KW-1185">Reference proteome</keyword>
<dbReference type="GeneID" id="19211896"/>
<accession>A0A5M3N2F6</accession>
<dbReference type="PANTHER" id="PTHR35897:SF1">
    <property type="entry name" value="METHYLTRANSFERASE AUSD"/>
    <property type="match status" value="1"/>
</dbReference>
<proteinExistence type="inferred from homology"/>
<gene>
    <name evidence="5" type="ORF">CONPUDRAFT_98669</name>
</gene>
<dbReference type="OMA" id="HIFDEAG"/>
<evidence type="ECO:0000256" key="2">
    <source>
        <dbReference type="ARBA" id="ARBA00022679"/>
    </source>
</evidence>
<evidence type="ECO:0000313" key="5">
    <source>
        <dbReference type="EMBL" id="EIW85563.1"/>
    </source>
</evidence>
<dbReference type="KEGG" id="cput:CONPUDRAFT_98669"/>
<evidence type="ECO:0008006" key="7">
    <source>
        <dbReference type="Google" id="ProtNLM"/>
    </source>
</evidence>
<dbReference type="SUPFAM" id="SSF53335">
    <property type="entry name" value="S-adenosyl-L-methionine-dependent methyltransferases"/>
    <property type="match status" value="1"/>
</dbReference>
<dbReference type="AlphaFoldDB" id="A0A5M3N2F6"/>
<evidence type="ECO:0000256" key="4">
    <source>
        <dbReference type="ARBA" id="ARBA00038314"/>
    </source>
</evidence>
<dbReference type="RefSeq" id="XP_007765013.1">
    <property type="nucleotide sequence ID" value="XM_007766823.1"/>
</dbReference>